<dbReference type="Gene3D" id="1.10.10.60">
    <property type="entry name" value="Homeodomain-like"/>
    <property type="match status" value="1"/>
</dbReference>
<dbReference type="AlphaFoldDB" id="A0A4R3M998"/>
<gene>
    <name evidence="13" type="ORF">EDC26_102117</name>
</gene>
<keyword evidence="4 9" id="KW-0548">Nucleotidyltransferase</keyword>
<evidence type="ECO:0000256" key="9">
    <source>
        <dbReference type="PIRNR" id="PIRNR000774"/>
    </source>
</evidence>
<dbReference type="GO" id="GO:0006352">
    <property type="term" value="P:DNA-templated transcription initiation"/>
    <property type="evidence" value="ECO:0007669"/>
    <property type="project" value="InterPro"/>
</dbReference>
<keyword evidence="7 9" id="KW-0238">DNA-binding</keyword>
<evidence type="ECO:0000259" key="11">
    <source>
        <dbReference type="Pfam" id="PF04552"/>
    </source>
</evidence>
<evidence type="ECO:0000256" key="2">
    <source>
        <dbReference type="ARBA" id="ARBA00022478"/>
    </source>
</evidence>
<dbReference type="PROSITE" id="PS50044">
    <property type="entry name" value="SIGMA54_3"/>
    <property type="match status" value="1"/>
</dbReference>
<feature type="region of interest" description="Disordered" evidence="10">
    <location>
        <begin position="46"/>
        <end position="124"/>
    </location>
</feature>
<dbReference type="EMBL" id="SMAJ01000002">
    <property type="protein sequence ID" value="TCT10161.1"/>
    <property type="molecule type" value="Genomic_DNA"/>
</dbReference>
<proteinExistence type="inferred from homology"/>
<evidence type="ECO:0000313" key="13">
    <source>
        <dbReference type="EMBL" id="TCT10161.1"/>
    </source>
</evidence>
<evidence type="ECO:0000313" key="14">
    <source>
        <dbReference type="Proteomes" id="UP000295525"/>
    </source>
</evidence>
<dbReference type="GO" id="GO:0016987">
    <property type="term" value="F:sigma factor activity"/>
    <property type="evidence" value="ECO:0007669"/>
    <property type="project" value="UniProtKB-KW"/>
</dbReference>
<organism evidence="13 14">
    <name type="scientific">Paralcaligenes ureilyticus</name>
    <dbReference type="NCBI Taxonomy" id="627131"/>
    <lineage>
        <taxon>Bacteria</taxon>
        <taxon>Pseudomonadati</taxon>
        <taxon>Pseudomonadota</taxon>
        <taxon>Betaproteobacteria</taxon>
        <taxon>Burkholderiales</taxon>
        <taxon>Alcaligenaceae</taxon>
        <taxon>Paralcaligenes</taxon>
    </lineage>
</organism>
<evidence type="ECO:0000256" key="6">
    <source>
        <dbReference type="ARBA" id="ARBA00023082"/>
    </source>
</evidence>
<dbReference type="NCBIfam" id="TIGR02395">
    <property type="entry name" value="rpoN_sigma"/>
    <property type="match status" value="1"/>
</dbReference>
<dbReference type="Pfam" id="PF04552">
    <property type="entry name" value="Sigma54_DBD"/>
    <property type="match status" value="1"/>
</dbReference>
<dbReference type="Gene3D" id="1.10.10.1330">
    <property type="entry name" value="RNA polymerase sigma-54 factor, core-binding domain"/>
    <property type="match status" value="1"/>
</dbReference>
<evidence type="ECO:0000256" key="10">
    <source>
        <dbReference type="SAM" id="MobiDB-lite"/>
    </source>
</evidence>
<evidence type="ECO:0000256" key="1">
    <source>
        <dbReference type="ARBA" id="ARBA00008798"/>
    </source>
</evidence>
<dbReference type="GO" id="GO:0000428">
    <property type="term" value="C:DNA-directed RNA polymerase complex"/>
    <property type="evidence" value="ECO:0007669"/>
    <property type="project" value="UniProtKB-KW"/>
</dbReference>
<feature type="compositionally biased region" description="Basic and acidic residues" evidence="10">
    <location>
        <begin position="79"/>
        <end position="93"/>
    </location>
</feature>
<comment type="caution">
    <text evidence="13">The sequence shown here is derived from an EMBL/GenBank/DDBJ whole genome shotgun (WGS) entry which is preliminary data.</text>
</comment>
<dbReference type="InterPro" id="IPR038709">
    <property type="entry name" value="RpoN_core-bd_sf"/>
</dbReference>
<keyword evidence="3 9" id="KW-0808">Transferase</keyword>
<dbReference type="InterPro" id="IPR000394">
    <property type="entry name" value="RNA_pol_sigma_54"/>
</dbReference>
<evidence type="ECO:0000256" key="5">
    <source>
        <dbReference type="ARBA" id="ARBA00023015"/>
    </source>
</evidence>
<keyword evidence="6 9" id="KW-0731">Sigma factor</keyword>
<dbReference type="InterPro" id="IPR007634">
    <property type="entry name" value="RNA_pol_sigma_54_DNA-bd"/>
</dbReference>
<dbReference type="PANTHER" id="PTHR32248:SF4">
    <property type="entry name" value="RNA POLYMERASE SIGMA-54 FACTOR"/>
    <property type="match status" value="1"/>
</dbReference>
<keyword evidence="5 9" id="KW-0805">Transcription regulation</keyword>
<dbReference type="NCBIfam" id="NF009118">
    <property type="entry name" value="PRK12469.1"/>
    <property type="match status" value="1"/>
</dbReference>
<dbReference type="PRINTS" id="PR00045">
    <property type="entry name" value="SIGMA54FCT"/>
</dbReference>
<protein>
    <recommendedName>
        <fullName evidence="9">RNA polymerase sigma-54 factor</fullName>
    </recommendedName>
</protein>
<dbReference type="Pfam" id="PF00309">
    <property type="entry name" value="Sigma54_AID"/>
    <property type="match status" value="1"/>
</dbReference>
<evidence type="ECO:0000256" key="4">
    <source>
        <dbReference type="ARBA" id="ARBA00022695"/>
    </source>
</evidence>
<keyword evidence="14" id="KW-1185">Reference proteome</keyword>
<comment type="function">
    <text evidence="9">Sigma factors are initiation factors that promote the attachment of RNA polymerase to specific initiation sites and are then released.</text>
</comment>
<feature type="domain" description="RNA polymerase sigma factor 54 core-binding" evidence="12">
    <location>
        <begin position="137"/>
        <end position="327"/>
    </location>
</feature>
<evidence type="ECO:0000259" key="12">
    <source>
        <dbReference type="Pfam" id="PF04963"/>
    </source>
</evidence>
<feature type="compositionally biased region" description="Low complexity" evidence="10">
    <location>
        <begin position="56"/>
        <end position="66"/>
    </location>
</feature>
<dbReference type="InterPro" id="IPR007046">
    <property type="entry name" value="RNA_pol_sigma_54_core-bd"/>
</dbReference>
<keyword evidence="8 9" id="KW-0804">Transcription</keyword>
<comment type="similarity">
    <text evidence="1 9">Belongs to the sigma-54 factor family.</text>
</comment>
<reference evidence="13 14" key="1">
    <citation type="submission" date="2019-03" db="EMBL/GenBank/DDBJ databases">
        <title>Genomic Encyclopedia of Type Strains, Phase IV (KMG-IV): sequencing the most valuable type-strain genomes for metagenomic binning, comparative biology and taxonomic classification.</title>
        <authorList>
            <person name="Goeker M."/>
        </authorList>
    </citation>
    <scope>NUCLEOTIDE SEQUENCE [LARGE SCALE GENOMIC DNA]</scope>
    <source>
        <strain evidence="13 14">DSM 24591</strain>
    </source>
</reference>
<dbReference type="Pfam" id="PF04963">
    <property type="entry name" value="Sigma54_CBD"/>
    <property type="match status" value="1"/>
</dbReference>
<dbReference type="OrthoDB" id="9814402at2"/>
<dbReference type="GO" id="GO:0003677">
    <property type="term" value="F:DNA binding"/>
    <property type="evidence" value="ECO:0007669"/>
    <property type="project" value="UniProtKB-KW"/>
</dbReference>
<keyword evidence="2 9" id="KW-0240">DNA-directed RNA polymerase</keyword>
<dbReference type="GO" id="GO:0001216">
    <property type="term" value="F:DNA-binding transcription activator activity"/>
    <property type="evidence" value="ECO:0007669"/>
    <property type="project" value="InterPro"/>
</dbReference>
<dbReference type="PROSITE" id="PS00717">
    <property type="entry name" value="SIGMA54_1"/>
    <property type="match status" value="1"/>
</dbReference>
<evidence type="ECO:0000256" key="8">
    <source>
        <dbReference type="ARBA" id="ARBA00023163"/>
    </source>
</evidence>
<sequence>MVQLTYQIQARQQTSLTPRLQQSVKLLQMSTLDFNHEVAQAIASNPFLEDPADNSTTSDTPWADPAADPPPETNLPGQRHQENGETDRPENQKPDNGSATVERVEDTLSDAPATYSGDYPRAYNHDRTDNDVGLWAQSQINLQDILRASLCGYKLNARERCLTEFIIEALDPDGYLRTAFSDLADAKQFRPAVSASEWITALKLVQQLGAPGLGARDLSECLALQLSALPDGTAGLELARRIVARALDQLGRCDYSGLTRLMACTEQQTKQACALIRRLNPRPAACFTPIDPSCYVVADAVVRRVGKLWVTMANQDTAPQVRLNNTYAKLFRESRGGDRSPMTHALQEARWLVRSLEQRNTTIQRVAQAIVARQQTFFDYGAVALRPMMLSEIADELGLHESTISRATSHKYLASPGGIFEFKYFFSRELATRSGGTCSAMAVRALIREMIEEENPEEPLSDVALAGKLAHDGIVVARRTVSKYRAQIKCPAAELRRAM</sequence>
<feature type="domain" description="RNA polymerase sigma factor 54 DNA-binding" evidence="11">
    <location>
        <begin position="343"/>
        <end position="497"/>
    </location>
</feature>
<dbReference type="PANTHER" id="PTHR32248">
    <property type="entry name" value="RNA POLYMERASE SIGMA-54 FACTOR"/>
    <property type="match status" value="1"/>
</dbReference>
<evidence type="ECO:0000256" key="3">
    <source>
        <dbReference type="ARBA" id="ARBA00022679"/>
    </source>
</evidence>
<dbReference type="PIRSF" id="PIRSF000774">
    <property type="entry name" value="RpoN"/>
    <property type="match status" value="1"/>
</dbReference>
<evidence type="ECO:0000256" key="7">
    <source>
        <dbReference type="ARBA" id="ARBA00023125"/>
    </source>
</evidence>
<dbReference type="GO" id="GO:0016779">
    <property type="term" value="F:nucleotidyltransferase activity"/>
    <property type="evidence" value="ECO:0007669"/>
    <property type="project" value="UniProtKB-KW"/>
</dbReference>
<dbReference type="Proteomes" id="UP000295525">
    <property type="component" value="Unassembled WGS sequence"/>
</dbReference>
<dbReference type="RefSeq" id="WP_132579774.1">
    <property type="nucleotide sequence ID" value="NZ_SMAJ01000002.1"/>
</dbReference>
<accession>A0A4R3M998</accession>
<name>A0A4R3M998_9BURK</name>